<feature type="compositionally biased region" description="Low complexity" evidence="2">
    <location>
        <begin position="243"/>
        <end position="256"/>
    </location>
</feature>
<dbReference type="GeneID" id="92380016"/>
<organism evidence="3 4">
    <name type="scientific">Trypanosoma equiperdum</name>
    <dbReference type="NCBI Taxonomy" id="5694"/>
    <lineage>
        <taxon>Eukaryota</taxon>
        <taxon>Discoba</taxon>
        <taxon>Euglenozoa</taxon>
        <taxon>Kinetoplastea</taxon>
        <taxon>Metakinetoplastina</taxon>
        <taxon>Trypanosomatida</taxon>
        <taxon>Trypanosomatidae</taxon>
        <taxon>Trypanosoma</taxon>
    </lineage>
</organism>
<dbReference type="VEuPathDB" id="TriTrypDB:TEOVI_000607700"/>
<feature type="coiled-coil region" evidence="1">
    <location>
        <begin position="562"/>
        <end position="677"/>
    </location>
</feature>
<evidence type="ECO:0000313" key="4">
    <source>
        <dbReference type="Proteomes" id="UP000195570"/>
    </source>
</evidence>
<comment type="caution">
    <text evidence="3">The sequence shown here is derived from an EMBL/GenBank/DDBJ whole genome shotgun (WGS) entry which is preliminary data.</text>
</comment>
<dbReference type="EMBL" id="CZPT02001026">
    <property type="protein sequence ID" value="SCU68646.1"/>
    <property type="molecule type" value="Genomic_DNA"/>
</dbReference>
<feature type="coiled-coil region" evidence="1">
    <location>
        <begin position="477"/>
        <end position="508"/>
    </location>
</feature>
<feature type="compositionally biased region" description="Polar residues" evidence="2">
    <location>
        <begin position="269"/>
        <end position="292"/>
    </location>
</feature>
<feature type="region of interest" description="Disordered" evidence="2">
    <location>
        <begin position="682"/>
        <end position="705"/>
    </location>
</feature>
<protein>
    <submittedName>
        <fullName evidence="3">Uncharacterized protein</fullName>
    </submittedName>
</protein>
<keyword evidence="1" id="KW-0175">Coiled coil</keyword>
<feature type="region of interest" description="Disordered" evidence="2">
    <location>
        <begin position="1"/>
        <end position="66"/>
    </location>
</feature>
<feature type="compositionally biased region" description="Polar residues" evidence="2">
    <location>
        <begin position="218"/>
        <end position="242"/>
    </location>
</feature>
<evidence type="ECO:0000313" key="3">
    <source>
        <dbReference type="EMBL" id="SCU68646.1"/>
    </source>
</evidence>
<dbReference type="Proteomes" id="UP000195570">
    <property type="component" value="Unassembled WGS sequence"/>
</dbReference>
<feature type="region of interest" description="Disordered" evidence="2">
    <location>
        <begin position="189"/>
        <end position="299"/>
    </location>
</feature>
<feature type="compositionally biased region" description="Polar residues" evidence="2">
    <location>
        <begin position="14"/>
        <end position="24"/>
    </location>
</feature>
<sequence>MEFEAGPPSRRPESVTTSELTHTPSSTGTTAGTGASFDYGWQTQRESTSRAPSVAHNMTSTVSTDDNNRCQRVKRALYVDEGMPIHEPHYYKDWASPAEVLQLRTICTDLATKHKNETAALRRELEEVRNSRNALLLEAEETRRLHQVCVRAEGEHEKARREYSRWEGERELLRLQLQRLSLDNQQLRQVAGHRGNSRGPPHQQMQSQIHGRHHHQQFVGQVPSSGSSELRAFTSGTTPMTGSTIPTPSFTSSSLPQNMAERGAPHQEGAQQPQRRQTQSMESVNGIASSGSAAADELTSNTNGFNSNVNNYLGSGIHSKWGSEQSTACSSQLCLREQLRLMEELNRTTMAYTELEARLNFAQTLWDLSAAREAQHSLMLSAEADRLRLQLNHWRSLAEDTAGRLEATDAQLRDCRDELDETQRKLQAAAATTAAAVAAERKESQDCVALLKLNHAAELSQAQMQLQRALDDNAHGRETLQRTLETLQKQTEAQRAQLVSDVAAAEQRAAEAVRAKCESDAALAETVAQHASECQRLERELLIERSAGRRCVEEKVKQAGELESLRGSCMTLEMRVRETEAELGLVAGRLNDALQKLSLGAKLEEELESVRLRAEGAEQELKEQRKHYEEKQQVHLASLAKLQRERDADVLRLERDVEKLRRRCKATKIRLAAAVKDATGWSVEHNQPQGSAAPQGEESDEGSCAAACEDVRPDAVSLLKQSAALAGTLARTIQRSTYAP</sequence>
<reference evidence="3" key="1">
    <citation type="submission" date="2016-09" db="EMBL/GenBank/DDBJ databases">
        <authorList>
            <person name="Hebert L."/>
            <person name="Moumen B."/>
        </authorList>
    </citation>
    <scope>NUCLEOTIDE SEQUENCE [LARGE SCALE GENOMIC DNA]</scope>
    <source>
        <strain evidence="3">OVI</strain>
    </source>
</reference>
<evidence type="ECO:0000256" key="2">
    <source>
        <dbReference type="SAM" id="MobiDB-lite"/>
    </source>
</evidence>
<feature type="coiled-coil region" evidence="1">
    <location>
        <begin position="405"/>
        <end position="432"/>
    </location>
</feature>
<accession>A0A1G4I9I2</accession>
<dbReference type="RefSeq" id="XP_067079770.1">
    <property type="nucleotide sequence ID" value="XM_067223669.1"/>
</dbReference>
<evidence type="ECO:0000256" key="1">
    <source>
        <dbReference type="SAM" id="Coils"/>
    </source>
</evidence>
<gene>
    <name evidence="3" type="ORF">TEOVI_000607700</name>
</gene>
<feature type="compositionally biased region" description="Polar residues" evidence="2">
    <location>
        <begin position="41"/>
        <end position="65"/>
    </location>
</feature>
<dbReference type="AlphaFoldDB" id="A0A1G4I9I2"/>
<proteinExistence type="predicted"/>
<feature type="compositionally biased region" description="Low complexity" evidence="2">
    <location>
        <begin position="25"/>
        <end position="36"/>
    </location>
</feature>
<keyword evidence="4" id="KW-1185">Reference proteome</keyword>
<name>A0A1G4I9I2_TRYEQ</name>